<evidence type="ECO:0000313" key="1">
    <source>
        <dbReference type="EMBL" id="JAW15130.1"/>
    </source>
</evidence>
<protein>
    <submittedName>
        <fullName evidence="1">Uncharacterized protein</fullName>
    </submittedName>
</protein>
<reference evidence="1" key="1">
    <citation type="journal article" date="2018" name="PLoS Negl. Trop. Dis.">
        <title>An insight into the salivary gland and fat body transcriptome of Panstrongylus lignarius (Hemiptera: Heteroptera), the main vector of Chagas disease in Peru.</title>
        <authorList>
            <person name="Nevoa J.C."/>
            <person name="Mendes M.T."/>
            <person name="da Silva M.V."/>
            <person name="Soares S.C."/>
            <person name="Oliveira C.J.F."/>
            <person name="Ribeiro J.M.C."/>
        </authorList>
    </citation>
    <scope>NUCLEOTIDE SEQUENCE</scope>
</reference>
<name>A0A224Y228_9HEMI</name>
<organism evidence="1">
    <name type="scientific">Panstrongylus lignarius</name>
    <dbReference type="NCBI Taxonomy" id="156445"/>
    <lineage>
        <taxon>Eukaryota</taxon>
        <taxon>Metazoa</taxon>
        <taxon>Ecdysozoa</taxon>
        <taxon>Arthropoda</taxon>
        <taxon>Hexapoda</taxon>
        <taxon>Insecta</taxon>
        <taxon>Pterygota</taxon>
        <taxon>Neoptera</taxon>
        <taxon>Paraneoptera</taxon>
        <taxon>Hemiptera</taxon>
        <taxon>Heteroptera</taxon>
        <taxon>Panheteroptera</taxon>
        <taxon>Cimicomorpha</taxon>
        <taxon>Reduviidae</taxon>
        <taxon>Triatominae</taxon>
        <taxon>Panstrongylus</taxon>
    </lineage>
</organism>
<accession>A0A224Y228</accession>
<dbReference type="EMBL" id="GFTR01001296">
    <property type="protein sequence ID" value="JAW15130.1"/>
    <property type="molecule type" value="Transcribed_RNA"/>
</dbReference>
<proteinExistence type="predicted"/>
<dbReference type="AlphaFoldDB" id="A0A224Y228"/>
<sequence>MLPAVACLKVVVIFFVLGLTSTDLIFQSALFSTEQSYTTAMLGGATNHLHPSSKSVFTFSSEKVYMIFKLQFKYIVLVYIILFCRCCYTIT</sequence>